<sequence length="62" mass="6999">MSMISSHKDVDLLLILILACMDVGRWWTKVVGVSSIVVCLCIFLSTPILPPDFAMQRILFFN</sequence>
<proteinExistence type="predicted"/>
<evidence type="ECO:0000256" key="1">
    <source>
        <dbReference type="SAM" id="Phobius"/>
    </source>
</evidence>
<accession>A0A6C0BES3</accession>
<keyword evidence="1" id="KW-0472">Membrane</keyword>
<keyword evidence="1" id="KW-0812">Transmembrane</keyword>
<evidence type="ECO:0000313" key="2">
    <source>
        <dbReference type="EMBL" id="QHS90815.1"/>
    </source>
</evidence>
<name>A0A6C0BES3_9ZZZZ</name>
<organism evidence="2">
    <name type="scientific">viral metagenome</name>
    <dbReference type="NCBI Taxonomy" id="1070528"/>
    <lineage>
        <taxon>unclassified sequences</taxon>
        <taxon>metagenomes</taxon>
        <taxon>organismal metagenomes</taxon>
    </lineage>
</organism>
<dbReference type="EMBL" id="MN739148">
    <property type="protein sequence ID" value="QHS90815.1"/>
    <property type="molecule type" value="Genomic_DNA"/>
</dbReference>
<dbReference type="AlphaFoldDB" id="A0A6C0BES3"/>
<protein>
    <submittedName>
        <fullName evidence="2">Uncharacterized protein</fullName>
    </submittedName>
</protein>
<feature type="transmembrane region" description="Helical" evidence="1">
    <location>
        <begin position="34"/>
        <end position="54"/>
    </location>
</feature>
<keyword evidence="1" id="KW-1133">Transmembrane helix</keyword>
<reference evidence="2" key="1">
    <citation type="journal article" date="2020" name="Nature">
        <title>Giant virus diversity and host interactions through global metagenomics.</title>
        <authorList>
            <person name="Schulz F."/>
            <person name="Roux S."/>
            <person name="Paez-Espino D."/>
            <person name="Jungbluth S."/>
            <person name="Walsh D.A."/>
            <person name="Denef V.J."/>
            <person name="McMahon K.D."/>
            <person name="Konstantinidis K.T."/>
            <person name="Eloe-Fadrosh E.A."/>
            <person name="Kyrpides N.C."/>
            <person name="Woyke T."/>
        </authorList>
    </citation>
    <scope>NUCLEOTIDE SEQUENCE</scope>
    <source>
        <strain evidence="2">GVMAG-M-3300010354-11</strain>
    </source>
</reference>